<accession>A0A367FRD6</accession>
<proteinExistence type="predicted"/>
<dbReference type="PRINTS" id="PR00040">
    <property type="entry name" value="HTHMERR"/>
</dbReference>
<dbReference type="PROSITE" id="PS50937">
    <property type="entry name" value="HTH_MERR_2"/>
    <property type="match status" value="1"/>
</dbReference>
<comment type="caution">
    <text evidence="4">The sequence shown here is derived from an EMBL/GenBank/DDBJ whole genome shotgun (WGS) entry which is preliminary data.</text>
</comment>
<dbReference type="InterPro" id="IPR000551">
    <property type="entry name" value="MerR-type_HTH_dom"/>
</dbReference>
<dbReference type="SUPFAM" id="SSF46955">
    <property type="entry name" value="Putative DNA-binding domain"/>
    <property type="match status" value="1"/>
</dbReference>
<dbReference type="GO" id="GO:0003700">
    <property type="term" value="F:DNA-binding transcription factor activity"/>
    <property type="evidence" value="ECO:0007669"/>
    <property type="project" value="InterPro"/>
</dbReference>
<dbReference type="OrthoDB" id="9809391at2"/>
<dbReference type="SMART" id="SM00422">
    <property type="entry name" value="HTH_MERR"/>
    <property type="match status" value="1"/>
</dbReference>
<dbReference type="AlphaFoldDB" id="A0A367FRD6"/>
<reference evidence="4 5" key="1">
    <citation type="submission" date="2018-06" db="EMBL/GenBank/DDBJ databases">
        <title>Sphaerisporangium craniellae sp. nov., isolated from a marine sponge in the South China Sea.</title>
        <authorList>
            <person name="Li L."/>
        </authorList>
    </citation>
    <scope>NUCLEOTIDE SEQUENCE [LARGE SCALE GENOMIC DNA]</scope>
    <source>
        <strain evidence="4 5">CCTCC AA 208026</strain>
    </source>
</reference>
<dbReference type="PANTHER" id="PTHR30204:SF93">
    <property type="entry name" value="HTH MERR-TYPE DOMAIN-CONTAINING PROTEIN"/>
    <property type="match status" value="1"/>
</dbReference>
<dbReference type="EMBL" id="QOIL01000003">
    <property type="protein sequence ID" value="RCG32250.1"/>
    <property type="molecule type" value="Genomic_DNA"/>
</dbReference>
<dbReference type="PANTHER" id="PTHR30204">
    <property type="entry name" value="REDOX-CYCLING DRUG-SENSING TRANSCRIPTIONAL ACTIVATOR SOXR"/>
    <property type="match status" value="1"/>
</dbReference>
<evidence type="ECO:0000313" key="5">
    <source>
        <dbReference type="Proteomes" id="UP000253094"/>
    </source>
</evidence>
<dbReference type="GO" id="GO:0003677">
    <property type="term" value="F:DNA binding"/>
    <property type="evidence" value="ECO:0007669"/>
    <property type="project" value="UniProtKB-KW"/>
</dbReference>
<feature type="domain" description="HTH merR-type" evidence="3">
    <location>
        <begin position="40"/>
        <end position="109"/>
    </location>
</feature>
<organism evidence="4 5">
    <name type="scientific">Sphaerisporangium album</name>
    <dbReference type="NCBI Taxonomy" id="509200"/>
    <lineage>
        <taxon>Bacteria</taxon>
        <taxon>Bacillati</taxon>
        <taxon>Actinomycetota</taxon>
        <taxon>Actinomycetes</taxon>
        <taxon>Streptosporangiales</taxon>
        <taxon>Streptosporangiaceae</taxon>
        <taxon>Sphaerisporangium</taxon>
    </lineage>
</organism>
<name>A0A367FRD6_9ACTN</name>
<evidence type="ECO:0000256" key="2">
    <source>
        <dbReference type="SAM" id="MobiDB-lite"/>
    </source>
</evidence>
<sequence length="349" mass="39124">MVRMLRPLSNLPPPGTARRRRGSVQLLEAGRDNRGMPRDTYTIGELSRLSGLPVKTIRFYSDAGVLPERERTAAGYRLYGEADVARLELVRTLREIGVGLATIRSLGDRDLRQVLDLHLRTVETQLRNLQRTRAVLRATLERGDPSEEDLRRLNTLGRIGAAEREALLDSFVEEVGGGNAARERWLECLRDAMVPELPAEPAIEQFDAWLELVELLSDEDYRATLRRQSEEFWDRREKAGELDTVGWEEANRAVAEVVQRAIDAGVEPGGPEAGPVLDRVVALLAPVHGAEDGPEFRRALVRGYEDHDPRAERHWELVATVNGTPWPPPQTLVHRWIARALGAGTRPST</sequence>
<dbReference type="InterPro" id="IPR047057">
    <property type="entry name" value="MerR_fam"/>
</dbReference>
<gene>
    <name evidence="4" type="ORF">DQ384_07045</name>
</gene>
<evidence type="ECO:0000256" key="1">
    <source>
        <dbReference type="ARBA" id="ARBA00023125"/>
    </source>
</evidence>
<dbReference type="Pfam" id="PF13411">
    <property type="entry name" value="MerR_1"/>
    <property type="match status" value="1"/>
</dbReference>
<dbReference type="Gene3D" id="1.10.1660.10">
    <property type="match status" value="1"/>
</dbReference>
<dbReference type="InterPro" id="IPR009061">
    <property type="entry name" value="DNA-bd_dom_put_sf"/>
</dbReference>
<dbReference type="Proteomes" id="UP000253094">
    <property type="component" value="Unassembled WGS sequence"/>
</dbReference>
<evidence type="ECO:0000313" key="4">
    <source>
        <dbReference type="EMBL" id="RCG32250.1"/>
    </source>
</evidence>
<keyword evidence="5" id="KW-1185">Reference proteome</keyword>
<protein>
    <submittedName>
        <fullName evidence="4">MerR family transcriptional regulator</fullName>
    </submittedName>
</protein>
<keyword evidence="1" id="KW-0238">DNA-binding</keyword>
<evidence type="ECO:0000259" key="3">
    <source>
        <dbReference type="PROSITE" id="PS50937"/>
    </source>
</evidence>
<feature type="region of interest" description="Disordered" evidence="2">
    <location>
        <begin position="1"/>
        <end position="22"/>
    </location>
</feature>